<sequence>MFVLSELGSRLRLAREEKGISLDQLQSMTKIQKKYLAGIEEGNYSQIPGKFYVRAFIKQYAEAVGLSPDELFEEYKSEIPAAYEDDISEQLSRVQTRRTVSASSSKIVELLPKILVGVAIVAVLFFIWYLFSKNVDTGNQPAEDKNPTVDIEESDEIKTPEPSSDNTERAEDENKADPQEQDKDADNNTDQELTMDNVSGNVTTYKLSGADKFDLKVSAAASGETWVKILGGDNQVLFQGMLQDGASQSFDVSDKNGAHIIIGRAFETDIFINDQKLEYELDPAQNVTQEIRIQYE</sequence>
<proteinExistence type="predicted"/>
<keyword evidence="5" id="KW-1185">Reference proteome</keyword>
<evidence type="ECO:0000313" key="4">
    <source>
        <dbReference type="EMBL" id="RST75543.1"/>
    </source>
</evidence>
<evidence type="ECO:0000256" key="1">
    <source>
        <dbReference type="SAM" id="MobiDB-lite"/>
    </source>
</evidence>
<dbReference type="SMART" id="SM00530">
    <property type="entry name" value="HTH_XRE"/>
    <property type="match status" value="1"/>
</dbReference>
<dbReference type="Gene3D" id="1.10.260.40">
    <property type="entry name" value="lambda repressor-like DNA-binding domains"/>
    <property type="match status" value="1"/>
</dbReference>
<reference evidence="4" key="1">
    <citation type="submission" date="2018-12" db="EMBL/GenBank/DDBJ databases">
        <authorList>
            <person name="Sun L."/>
            <person name="Chen Z."/>
        </authorList>
    </citation>
    <scope>NUCLEOTIDE SEQUENCE [LARGE SCALE GENOMIC DNA]</scope>
    <source>
        <strain evidence="4">3-2-2</strain>
    </source>
</reference>
<accession>A0A429Y2R6</accession>
<dbReference type="CDD" id="cd00093">
    <property type="entry name" value="HTH_XRE"/>
    <property type="match status" value="1"/>
</dbReference>
<feature type="domain" description="HTH cro/C1-type" evidence="3">
    <location>
        <begin position="11"/>
        <end position="71"/>
    </location>
</feature>
<dbReference type="RefSeq" id="WP_126050164.1">
    <property type="nucleotide sequence ID" value="NZ_QYTV02000003.1"/>
</dbReference>
<organism evidence="4 5">
    <name type="scientific">Siminovitchia acidinfaciens</name>
    <dbReference type="NCBI Taxonomy" id="2321395"/>
    <lineage>
        <taxon>Bacteria</taxon>
        <taxon>Bacillati</taxon>
        <taxon>Bacillota</taxon>
        <taxon>Bacilli</taxon>
        <taxon>Bacillales</taxon>
        <taxon>Bacillaceae</taxon>
        <taxon>Siminovitchia</taxon>
    </lineage>
</organism>
<feature type="compositionally biased region" description="Polar residues" evidence="1">
    <location>
        <begin position="188"/>
        <end position="197"/>
    </location>
</feature>
<gene>
    <name evidence="4" type="ORF">D4T97_009935</name>
</gene>
<feature type="region of interest" description="Disordered" evidence="1">
    <location>
        <begin position="139"/>
        <end position="197"/>
    </location>
</feature>
<dbReference type="EMBL" id="QYTV02000003">
    <property type="protein sequence ID" value="RST75543.1"/>
    <property type="molecule type" value="Genomic_DNA"/>
</dbReference>
<dbReference type="Proteomes" id="UP000287156">
    <property type="component" value="Unassembled WGS sequence"/>
</dbReference>
<feature type="transmembrane region" description="Helical" evidence="2">
    <location>
        <begin position="110"/>
        <end position="131"/>
    </location>
</feature>
<keyword evidence="2" id="KW-1133">Transmembrane helix</keyword>
<name>A0A429Y2R6_9BACI</name>
<dbReference type="InterPro" id="IPR001387">
    <property type="entry name" value="Cro/C1-type_HTH"/>
</dbReference>
<keyword evidence="2" id="KW-0812">Transmembrane</keyword>
<evidence type="ECO:0000259" key="3">
    <source>
        <dbReference type="PROSITE" id="PS50943"/>
    </source>
</evidence>
<dbReference type="Pfam" id="PF13413">
    <property type="entry name" value="HTH_25"/>
    <property type="match status" value="1"/>
</dbReference>
<feature type="compositionally biased region" description="Basic and acidic residues" evidence="1">
    <location>
        <begin position="166"/>
        <end position="186"/>
    </location>
</feature>
<keyword evidence="2" id="KW-0472">Membrane</keyword>
<dbReference type="OrthoDB" id="9797543at2"/>
<dbReference type="Pfam" id="PF13464">
    <property type="entry name" value="RodZ_C"/>
    <property type="match status" value="1"/>
</dbReference>
<evidence type="ECO:0000313" key="5">
    <source>
        <dbReference type="Proteomes" id="UP000287156"/>
    </source>
</evidence>
<protein>
    <submittedName>
        <fullName evidence="4">Helix-turn-helix domain-containing protein</fullName>
    </submittedName>
</protein>
<dbReference type="InterPro" id="IPR050400">
    <property type="entry name" value="Bact_Cytoskel_RodZ"/>
</dbReference>
<dbReference type="GO" id="GO:0003677">
    <property type="term" value="F:DNA binding"/>
    <property type="evidence" value="ECO:0007669"/>
    <property type="project" value="InterPro"/>
</dbReference>
<evidence type="ECO:0000256" key="2">
    <source>
        <dbReference type="SAM" id="Phobius"/>
    </source>
</evidence>
<dbReference type="SUPFAM" id="SSF47413">
    <property type="entry name" value="lambda repressor-like DNA-binding domains"/>
    <property type="match status" value="1"/>
</dbReference>
<dbReference type="InterPro" id="IPR025194">
    <property type="entry name" value="RodZ-like_C"/>
</dbReference>
<dbReference type="InterPro" id="IPR010982">
    <property type="entry name" value="Lambda_DNA-bd_dom_sf"/>
</dbReference>
<dbReference type="PANTHER" id="PTHR34475">
    <property type="match status" value="1"/>
</dbReference>
<dbReference type="PANTHER" id="PTHR34475:SF1">
    <property type="entry name" value="CYTOSKELETON PROTEIN RODZ"/>
    <property type="match status" value="1"/>
</dbReference>
<comment type="caution">
    <text evidence="4">The sequence shown here is derived from an EMBL/GenBank/DDBJ whole genome shotgun (WGS) entry which is preliminary data.</text>
</comment>
<dbReference type="PROSITE" id="PS50943">
    <property type="entry name" value="HTH_CROC1"/>
    <property type="match status" value="1"/>
</dbReference>
<dbReference type="AlphaFoldDB" id="A0A429Y2R6"/>